<reference evidence="3" key="1">
    <citation type="journal article" date="2019" name="Int. J. Syst. Evol. Microbiol.">
        <title>The Global Catalogue of Microorganisms (GCM) 10K type strain sequencing project: providing services to taxonomists for standard genome sequencing and annotation.</title>
        <authorList>
            <consortium name="The Broad Institute Genomics Platform"/>
            <consortium name="The Broad Institute Genome Sequencing Center for Infectious Disease"/>
            <person name="Wu L."/>
            <person name="Ma J."/>
        </authorList>
    </citation>
    <scope>NUCLEOTIDE SEQUENCE [LARGE SCALE GENOMIC DNA]</scope>
    <source>
        <strain evidence="3">JCM 16928</strain>
    </source>
</reference>
<dbReference type="InterPro" id="IPR015943">
    <property type="entry name" value="WD40/YVTN_repeat-like_dom_sf"/>
</dbReference>
<gene>
    <name evidence="2" type="ORF">GCM10022235_70300</name>
</gene>
<dbReference type="PANTHER" id="PTHR34512">
    <property type="entry name" value="CELL SURFACE PROTEIN"/>
    <property type="match status" value="1"/>
</dbReference>
<keyword evidence="3" id="KW-1185">Reference proteome</keyword>
<dbReference type="InterPro" id="IPR002372">
    <property type="entry name" value="PQQ_rpt_dom"/>
</dbReference>
<evidence type="ECO:0000259" key="1">
    <source>
        <dbReference type="Pfam" id="PF13360"/>
    </source>
</evidence>
<evidence type="ECO:0000313" key="2">
    <source>
        <dbReference type="EMBL" id="GAA3589097.1"/>
    </source>
</evidence>
<dbReference type="SUPFAM" id="SSF50998">
    <property type="entry name" value="Quinoprotein alcohol dehydrogenase-like"/>
    <property type="match status" value="2"/>
</dbReference>
<dbReference type="Pfam" id="PF13360">
    <property type="entry name" value="PQQ_2"/>
    <property type="match status" value="2"/>
</dbReference>
<name>A0ABP6YR47_9ACTN</name>
<dbReference type="PANTHER" id="PTHR34512:SF30">
    <property type="entry name" value="OUTER MEMBRANE PROTEIN ASSEMBLY FACTOR BAMB"/>
    <property type="match status" value="1"/>
</dbReference>
<dbReference type="InterPro" id="IPR011047">
    <property type="entry name" value="Quinoprotein_ADH-like_sf"/>
</dbReference>
<organism evidence="2 3">
    <name type="scientific">Kribbella ginsengisoli</name>
    <dbReference type="NCBI Taxonomy" id="363865"/>
    <lineage>
        <taxon>Bacteria</taxon>
        <taxon>Bacillati</taxon>
        <taxon>Actinomycetota</taxon>
        <taxon>Actinomycetes</taxon>
        <taxon>Propionibacteriales</taxon>
        <taxon>Kribbellaceae</taxon>
        <taxon>Kribbella</taxon>
    </lineage>
</organism>
<accession>A0ABP6YR47</accession>
<sequence>MKRRIIAIAVGVAVIAAGGVLIGRPLWAGRCSASFAKIPAAELTTLHAMPLDQVEVDDFDDEYRENVRNLLEVALHPVGPLGSARSAVVVPHVGGSGAASLANSDDGNVRFELDGGGLVGTETAGAIVQVDAKTGQSVWGRRQVGYGACGGDLAGHLILMHTPRNKAPRVAAVNTGNGDLAWCTKLGKDSETRYRPTFDSAASGDALFVVRESDADNESDDDVRLSRIDARSGDVNWNLPVEGLGQADSLQVLHDQILLSPFHIDLDANGRRQVLESDDMSQPVNDRGAIVGRSAADGSATWLYRGPDDRGWINNVVGTGKDVAVVISRRSSYQGKLLVNENWLTGIDRTGKQLWKHDFKGQFTDLRRDSFLVTGDLVLSHEQRDSKADTSTLVARSLTDGTERWRTQLTGTWSPLRPEAAQTLGNDLLASTYGGGLTAVDLRSGAVSNPLPGRKIGPIDRIVSDGRTVTIDANGLFITFDRTF</sequence>
<feature type="domain" description="Pyrrolo-quinoline quinone repeat" evidence="1">
    <location>
        <begin position="113"/>
        <end position="246"/>
    </location>
</feature>
<dbReference type="Gene3D" id="2.130.10.10">
    <property type="entry name" value="YVTN repeat-like/Quinoprotein amine dehydrogenase"/>
    <property type="match status" value="1"/>
</dbReference>
<comment type="caution">
    <text evidence="2">The sequence shown here is derived from an EMBL/GenBank/DDBJ whole genome shotgun (WGS) entry which is preliminary data.</text>
</comment>
<protein>
    <recommendedName>
        <fullName evidence="1">Pyrrolo-quinoline quinone repeat domain-containing protein</fullName>
    </recommendedName>
</protein>
<proteinExistence type="predicted"/>
<dbReference type="Proteomes" id="UP001501222">
    <property type="component" value="Unassembled WGS sequence"/>
</dbReference>
<feature type="domain" description="Pyrrolo-quinoline quinone repeat" evidence="1">
    <location>
        <begin position="332"/>
        <end position="451"/>
    </location>
</feature>
<dbReference type="Gene3D" id="2.40.128.630">
    <property type="match status" value="1"/>
</dbReference>
<evidence type="ECO:0000313" key="3">
    <source>
        <dbReference type="Proteomes" id="UP001501222"/>
    </source>
</evidence>
<dbReference type="EMBL" id="BAABAA010000014">
    <property type="protein sequence ID" value="GAA3589097.1"/>
    <property type="molecule type" value="Genomic_DNA"/>
</dbReference>
<dbReference type="RefSeq" id="WP_344847966.1">
    <property type="nucleotide sequence ID" value="NZ_BAABAA010000014.1"/>
</dbReference>